<protein>
    <submittedName>
        <fullName evidence="1">Uncharacterized protein</fullName>
    </submittedName>
</protein>
<organism evidence="1 2">
    <name type="scientific">Dermacentor silvarum</name>
    <name type="common">Tick</name>
    <dbReference type="NCBI Taxonomy" id="543639"/>
    <lineage>
        <taxon>Eukaryota</taxon>
        <taxon>Metazoa</taxon>
        <taxon>Ecdysozoa</taxon>
        <taxon>Arthropoda</taxon>
        <taxon>Chelicerata</taxon>
        <taxon>Arachnida</taxon>
        <taxon>Acari</taxon>
        <taxon>Parasitiformes</taxon>
        <taxon>Ixodida</taxon>
        <taxon>Ixodoidea</taxon>
        <taxon>Ixodidae</taxon>
        <taxon>Rhipicephalinae</taxon>
        <taxon>Dermacentor</taxon>
    </lineage>
</organism>
<accession>A0ACB8DW49</accession>
<gene>
    <name evidence="1" type="ORF">HPB49_006157</name>
</gene>
<comment type="caution">
    <text evidence="1">The sequence shown here is derived from an EMBL/GenBank/DDBJ whole genome shotgun (WGS) entry which is preliminary data.</text>
</comment>
<name>A0ACB8DW49_DERSI</name>
<evidence type="ECO:0000313" key="2">
    <source>
        <dbReference type="Proteomes" id="UP000821865"/>
    </source>
</evidence>
<dbReference type="EMBL" id="CM023470">
    <property type="protein sequence ID" value="KAH7978625.1"/>
    <property type="molecule type" value="Genomic_DNA"/>
</dbReference>
<evidence type="ECO:0000313" key="1">
    <source>
        <dbReference type="EMBL" id="KAH7978625.1"/>
    </source>
</evidence>
<keyword evidence="2" id="KW-1185">Reference proteome</keyword>
<sequence length="198" mass="22865">MATAQCSIGVFEQLDDATRVEAYRTAVFEAGALRTKVDQLRRELEGLKIMFAEEQNTAKEVDAPKPSLDPQLQASHDFICNLLAPIVECIERLESKTREDSDAESCKNKAKKHFFDKNFEKLDDMIDSFLRFDQISNSQENVKVLVAVEPPTPQIVERPILVKRLSRKSMRNRQHKESIEPQRISYHRKTCLKRNMQT</sequence>
<reference evidence="1" key="1">
    <citation type="submission" date="2020-05" db="EMBL/GenBank/DDBJ databases">
        <title>Large-scale comparative analyses of tick genomes elucidate their genetic diversity and vector capacities.</title>
        <authorList>
            <person name="Jia N."/>
            <person name="Wang J."/>
            <person name="Shi W."/>
            <person name="Du L."/>
            <person name="Sun Y."/>
            <person name="Zhan W."/>
            <person name="Jiang J."/>
            <person name="Wang Q."/>
            <person name="Zhang B."/>
            <person name="Ji P."/>
            <person name="Sakyi L.B."/>
            <person name="Cui X."/>
            <person name="Yuan T."/>
            <person name="Jiang B."/>
            <person name="Yang W."/>
            <person name="Lam T.T.-Y."/>
            <person name="Chang Q."/>
            <person name="Ding S."/>
            <person name="Wang X."/>
            <person name="Zhu J."/>
            <person name="Ruan X."/>
            <person name="Zhao L."/>
            <person name="Wei J."/>
            <person name="Que T."/>
            <person name="Du C."/>
            <person name="Cheng J."/>
            <person name="Dai P."/>
            <person name="Han X."/>
            <person name="Huang E."/>
            <person name="Gao Y."/>
            <person name="Liu J."/>
            <person name="Shao H."/>
            <person name="Ye R."/>
            <person name="Li L."/>
            <person name="Wei W."/>
            <person name="Wang X."/>
            <person name="Wang C."/>
            <person name="Yang T."/>
            <person name="Huo Q."/>
            <person name="Li W."/>
            <person name="Guo W."/>
            <person name="Chen H."/>
            <person name="Zhou L."/>
            <person name="Ni X."/>
            <person name="Tian J."/>
            <person name="Zhou Y."/>
            <person name="Sheng Y."/>
            <person name="Liu T."/>
            <person name="Pan Y."/>
            <person name="Xia L."/>
            <person name="Li J."/>
            <person name="Zhao F."/>
            <person name="Cao W."/>
        </authorList>
    </citation>
    <scope>NUCLEOTIDE SEQUENCE</scope>
    <source>
        <tissue evidence="1">Larvae</tissue>
    </source>
</reference>
<dbReference type="Proteomes" id="UP000821865">
    <property type="component" value="Chromosome 1"/>
</dbReference>
<proteinExistence type="predicted"/>